<protein>
    <submittedName>
        <fullName evidence="3">Sterol 3beta-glucosyltransferase</fullName>
    </submittedName>
</protein>
<dbReference type="Pfam" id="PF03033">
    <property type="entry name" value="Glyco_transf_28"/>
    <property type="match status" value="1"/>
</dbReference>
<dbReference type="InterPro" id="IPR002213">
    <property type="entry name" value="UDP_glucos_trans"/>
</dbReference>
<dbReference type="PANTHER" id="PTHR48050:SF13">
    <property type="entry name" value="STEROL 3-BETA-GLUCOSYLTRANSFERASE UGT80A2"/>
    <property type="match status" value="1"/>
</dbReference>
<dbReference type="PANTHER" id="PTHR48050">
    <property type="entry name" value="STEROL 3-BETA-GLUCOSYLTRANSFERASE"/>
    <property type="match status" value="1"/>
</dbReference>
<evidence type="ECO:0000313" key="3">
    <source>
        <dbReference type="EMBL" id="SDD90951.1"/>
    </source>
</evidence>
<keyword evidence="4" id="KW-1185">Reference proteome</keyword>
<dbReference type="InterPro" id="IPR004276">
    <property type="entry name" value="GlycoTrans_28_N"/>
</dbReference>
<reference evidence="3 4" key="1">
    <citation type="submission" date="2016-10" db="EMBL/GenBank/DDBJ databases">
        <authorList>
            <person name="de Groot N.N."/>
        </authorList>
    </citation>
    <scope>NUCLEOTIDE SEQUENCE [LARGE SCALE GENOMIC DNA]</scope>
    <source>
        <strain evidence="3 4">MON 2.2</strain>
    </source>
</reference>
<feature type="domain" description="Erythromycin biosynthesis protein CIII-like C-terminal" evidence="2">
    <location>
        <begin position="315"/>
        <end position="412"/>
    </location>
</feature>
<evidence type="ECO:0000313" key="4">
    <source>
        <dbReference type="Proteomes" id="UP000198546"/>
    </source>
</evidence>
<dbReference type="SUPFAM" id="SSF53756">
    <property type="entry name" value="UDP-Glycosyltransferase/glycogen phosphorylase"/>
    <property type="match status" value="1"/>
</dbReference>
<proteinExistence type="predicted"/>
<sequence>MVSDVPPLRVLVLALGTRGDVQPYVALCRGLIEAGHEAVLGAPSGFRDLAEPHGVPLLPVGDEMLQLMQQAMPQMSGPREAGRLIRQMTAAMKVSLQQQWEAARAFAPTLVVAHPKALGGLHIAEHLDVPFVVSLPLPFLTPTEAFPIPFLTRTLSGRVNRWTYQLNRFPAVAYGAMINQFRTETLGLRRMSRISSYLVTADGSPVPVLYCYSRHVLPVPTDFPPHAHVTGYWFLDAAEDWTPPGRLARFLDPDPRTRQDPVVYIGFGSMGFGRDAAQRGEQIVRAVHQAGVRAVVARGWGGVDTARDGSPLTSDRVLTIDAAPHSWLFDRVDAVVHHGGAGSTAAGLRASRPSLVCPFLGDQPFWGQRVAQLGAGPEPLPHRALTADRLAERLTALVHEPRYAHRAQELGERLRDEDGVGNAVAALVGIHRDHHAGRGHRRPSGSGRG</sequence>
<dbReference type="EMBL" id="LT629688">
    <property type="protein sequence ID" value="SDD90951.1"/>
    <property type="molecule type" value="Genomic_DNA"/>
</dbReference>
<dbReference type="AlphaFoldDB" id="A0A1G6YKY3"/>
<evidence type="ECO:0000259" key="1">
    <source>
        <dbReference type="Pfam" id="PF03033"/>
    </source>
</evidence>
<organism evidence="3 4">
    <name type="scientific">Auraticoccus monumenti</name>
    <dbReference type="NCBI Taxonomy" id="675864"/>
    <lineage>
        <taxon>Bacteria</taxon>
        <taxon>Bacillati</taxon>
        <taxon>Actinomycetota</taxon>
        <taxon>Actinomycetes</taxon>
        <taxon>Propionibacteriales</taxon>
        <taxon>Propionibacteriaceae</taxon>
        <taxon>Auraticoccus</taxon>
    </lineage>
</organism>
<evidence type="ECO:0000259" key="2">
    <source>
        <dbReference type="Pfam" id="PF06722"/>
    </source>
</evidence>
<keyword evidence="3" id="KW-0808">Transferase</keyword>
<dbReference type="GO" id="GO:0008194">
    <property type="term" value="F:UDP-glycosyltransferase activity"/>
    <property type="evidence" value="ECO:0007669"/>
    <property type="project" value="InterPro"/>
</dbReference>
<dbReference type="CDD" id="cd03784">
    <property type="entry name" value="GT1_Gtf-like"/>
    <property type="match status" value="1"/>
</dbReference>
<gene>
    <name evidence="3" type="ORF">SAMN04489747_2035</name>
</gene>
<dbReference type="FunFam" id="3.40.50.2000:FF:000009">
    <property type="entry name" value="Sterol 3-beta-glucosyltransferase UGT80A2"/>
    <property type="match status" value="1"/>
</dbReference>
<dbReference type="STRING" id="675864.SAMN04489747_2035"/>
<accession>A0A1G6YKY3</accession>
<dbReference type="GO" id="GO:0016758">
    <property type="term" value="F:hexosyltransferase activity"/>
    <property type="evidence" value="ECO:0007669"/>
    <property type="project" value="InterPro"/>
</dbReference>
<dbReference type="GO" id="GO:0033072">
    <property type="term" value="P:vancomycin biosynthetic process"/>
    <property type="evidence" value="ECO:0007669"/>
    <property type="project" value="UniProtKB-ARBA"/>
</dbReference>
<dbReference type="Pfam" id="PF06722">
    <property type="entry name" value="EryCIII-like_C"/>
    <property type="match status" value="1"/>
</dbReference>
<dbReference type="Gene3D" id="3.40.50.2000">
    <property type="entry name" value="Glycogen Phosphorylase B"/>
    <property type="match status" value="2"/>
</dbReference>
<dbReference type="GO" id="GO:0005975">
    <property type="term" value="P:carbohydrate metabolic process"/>
    <property type="evidence" value="ECO:0007669"/>
    <property type="project" value="InterPro"/>
</dbReference>
<dbReference type="OrthoDB" id="3253247at2"/>
<feature type="domain" description="Glycosyltransferase family 28 N-terminal" evidence="1">
    <location>
        <begin position="10"/>
        <end position="138"/>
    </location>
</feature>
<dbReference type="Proteomes" id="UP000198546">
    <property type="component" value="Chromosome i"/>
</dbReference>
<dbReference type="InterPro" id="IPR010610">
    <property type="entry name" value="EryCIII-like_C"/>
</dbReference>
<dbReference type="RefSeq" id="WP_090592956.1">
    <property type="nucleotide sequence ID" value="NZ_LT629688.1"/>
</dbReference>
<dbReference type="InterPro" id="IPR050426">
    <property type="entry name" value="Glycosyltransferase_28"/>
</dbReference>
<name>A0A1G6YKY3_9ACTN</name>